<sequence>MEKMNAVTVMSALAQPTRLAVFSLLAHAGKEGIMAGQLAEKTGTPANTMSAHLAILTQAGLVTSQRQGRNILYRAVPGVVGKLAVFLVRDCCGDSAIFAAVQRELGHPQRCSAGYAAERSAPLPHNILLAGAKRVALNVAAAGPKPCPGCAVRSGIHERQASPVDQYRCR</sequence>
<reference evidence="5 6" key="1">
    <citation type="submission" date="2019-12" db="EMBL/GenBank/DDBJ databases">
        <authorList>
            <person name="Huq M.A."/>
        </authorList>
    </citation>
    <scope>NUCLEOTIDE SEQUENCE [LARGE SCALE GENOMIC DNA]</scope>
    <source>
        <strain evidence="5 6">MAH-20</strain>
    </source>
</reference>
<dbReference type="Gene3D" id="1.10.10.10">
    <property type="entry name" value="Winged helix-like DNA-binding domain superfamily/Winged helix DNA-binding domain"/>
    <property type="match status" value="1"/>
</dbReference>
<accession>A0A6I4J790</accession>
<dbReference type="GO" id="GO:0003677">
    <property type="term" value="F:DNA binding"/>
    <property type="evidence" value="ECO:0007669"/>
    <property type="project" value="UniProtKB-KW"/>
</dbReference>
<evidence type="ECO:0000256" key="3">
    <source>
        <dbReference type="ARBA" id="ARBA00023163"/>
    </source>
</evidence>
<dbReference type="EMBL" id="WQMS01000014">
    <property type="protein sequence ID" value="MVO78781.1"/>
    <property type="molecule type" value="Genomic_DNA"/>
</dbReference>
<protein>
    <submittedName>
        <fullName evidence="5">Metalloregulator ArsR/SmtB family transcription factor</fullName>
    </submittedName>
</protein>
<comment type="caution">
    <text evidence="5">The sequence shown here is derived from an EMBL/GenBank/DDBJ whole genome shotgun (WGS) entry which is preliminary data.</text>
</comment>
<keyword evidence="1" id="KW-0805">Transcription regulation</keyword>
<organism evidence="5 6">
    <name type="scientific">Sphingomonas horti</name>
    <dbReference type="NCBI Taxonomy" id="2682842"/>
    <lineage>
        <taxon>Bacteria</taxon>
        <taxon>Pseudomonadati</taxon>
        <taxon>Pseudomonadota</taxon>
        <taxon>Alphaproteobacteria</taxon>
        <taxon>Sphingomonadales</taxon>
        <taxon>Sphingomonadaceae</taxon>
        <taxon>Sphingomonas</taxon>
    </lineage>
</organism>
<dbReference type="InterPro" id="IPR036388">
    <property type="entry name" value="WH-like_DNA-bd_sf"/>
</dbReference>
<dbReference type="Proteomes" id="UP000441389">
    <property type="component" value="Unassembled WGS sequence"/>
</dbReference>
<dbReference type="InterPro" id="IPR036390">
    <property type="entry name" value="WH_DNA-bd_sf"/>
</dbReference>
<gene>
    <name evidence="5" type="ORF">GON01_12660</name>
</gene>
<keyword evidence="6" id="KW-1185">Reference proteome</keyword>
<dbReference type="Pfam" id="PF12840">
    <property type="entry name" value="HTH_20"/>
    <property type="match status" value="1"/>
</dbReference>
<dbReference type="PANTHER" id="PTHR43132">
    <property type="entry name" value="ARSENICAL RESISTANCE OPERON REPRESSOR ARSR-RELATED"/>
    <property type="match status" value="1"/>
</dbReference>
<dbReference type="PRINTS" id="PR00778">
    <property type="entry name" value="HTHARSR"/>
</dbReference>
<dbReference type="InterPro" id="IPR051011">
    <property type="entry name" value="Metal_resp_trans_reg"/>
</dbReference>
<name>A0A6I4J790_9SPHN</name>
<dbReference type="PROSITE" id="PS50987">
    <property type="entry name" value="HTH_ARSR_2"/>
    <property type="match status" value="1"/>
</dbReference>
<feature type="domain" description="HTH arsR-type" evidence="4">
    <location>
        <begin position="1"/>
        <end position="95"/>
    </location>
</feature>
<dbReference type="NCBIfam" id="NF033788">
    <property type="entry name" value="HTH_metalloreg"/>
    <property type="match status" value="1"/>
</dbReference>
<dbReference type="GO" id="GO:0003700">
    <property type="term" value="F:DNA-binding transcription factor activity"/>
    <property type="evidence" value="ECO:0007669"/>
    <property type="project" value="InterPro"/>
</dbReference>
<dbReference type="PANTHER" id="PTHR43132:SF2">
    <property type="entry name" value="ARSENICAL RESISTANCE OPERON REPRESSOR ARSR-RELATED"/>
    <property type="match status" value="1"/>
</dbReference>
<dbReference type="InterPro" id="IPR001845">
    <property type="entry name" value="HTH_ArsR_DNA-bd_dom"/>
</dbReference>
<keyword evidence="2" id="KW-0238">DNA-binding</keyword>
<dbReference type="AlphaFoldDB" id="A0A6I4J790"/>
<evidence type="ECO:0000256" key="1">
    <source>
        <dbReference type="ARBA" id="ARBA00023015"/>
    </source>
</evidence>
<evidence type="ECO:0000313" key="6">
    <source>
        <dbReference type="Proteomes" id="UP000441389"/>
    </source>
</evidence>
<keyword evidence="3" id="KW-0804">Transcription</keyword>
<proteinExistence type="predicted"/>
<evidence type="ECO:0000256" key="2">
    <source>
        <dbReference type="ARBA" id="ARBA00023125"/>
    </source>
</evidence>
<dbReference type="SMART" id="SM00418">
    <property type="entry name" value="HTH_ARSR"/>
    <property type="match status" value="1"/>
</dbReference>
<dbReference type="InterPro" id="IPR011991">
    <property type="entry name" value="ArsR-like_HTH"/>
</dbReference>
<evidence type="ECO:0000259" key="4">
    <source>
        <dbReference type="PROSITE" id="PS50987"/>
    </source>
</evidence>
<evidence type="ECO:0000313" key="5">
    <source>
        <dbReference type="EMBL" id="MVO78781.1"/>
    </source>
</evidence>
<dbReference type="CDD" id="cd00090">
    <property type="entry name" value="HTH_ARSR"/>
    <property type="match status" value="1"/>
</dbReference>
<dbReference type="SUPFAM" id="SSF46785">
    <property type="entry name" value="Winged helix' DNA-binding domain"/>
    <property type="match status" value="1"/>
</dbReference>